<keyword evidence="1" id="KW-0175">Coiled coil</keyword>
<feature type="chain" id="PRO_5035274570" description="LTXXQ motif family protein" evidence="2">
    <location>
        <begin position="23"/>
        <end position="104"/>
    </location>
</feature>
<name>A0A8J7K9V5_9FLAO</name>
<accession>A0A8J7K9V5</accession>
<evidence type="ECO:0000256" key="2">
    <source>
        <dbReference type="SAM" id="SignalP"/>
    </source>
</evidence>
<keyword evidence="4" id="KW-1185">Reference proteome</keyword>
<proteinExistence type="predicted"/>
<sequence length="104" mass="12204">MLYNLKSLFIVALFISSFSVSAQTHQKNDDQIEEFKKELDLSDAQVLKIKSIKEKYSPEKAELKRKLKELRNKEITEIDKLFTPEQKTKLKALIERHKAQKKAL</sequence>
<keyword evidence="2" id="KW-0732">Signal</keyword>
<evidence type="ECO:0000256" key="1">
    <source>
        <dbReference type="SAM" id="Coils"/>
    </source>
</evidence>
<protein>
    <recommendedName>
        <fullName evidence="5">LTXXQ motif family protein</fullName>
    </recommendedName>
</protein>
<dbReference type="EMBL" id="JADGIK010000002">
    <property type="protein sequence ID" value="MBF0596710.1"/>
    <property type="molecule type" value="Genomic_DNA"/>
</dbReference>
<reference evidence="3" key="1">
    <citation type="submission" date="2020-10" db="EMBL/GenBank/DDBJ databases">
        <authorList>
            <person name="Lu T."/>
            <person name="Wang Q."/>
            <person name="Han X."/>
        </authorList>
    </citation>
    <scope>NUCLEOTIDE SEQUENCE</scope>
    <source>
        <strain evidence="3">WQ 117</strain>
    </source>
</reference>
<evidence type="ECO:0008006" key="5">
    <source>
        <dbReference type="Google" id="ProtNLM"/>
    </source>
</evidence>
<evidence type="ECO:0000313" key="3">
    <source>
        <dbReference type="EMBL" id="MBF0596710.1"/>
    </source>
</evidence>
<dbReference type="Proteomes" id="UP000608754">
    <property type="component" value="Unassembled WGS sequence"/>
</dbReference>
<gene>
    <name evidence="3" type="ORF">IM532_04490</name>
</gene>
<feature type="signal peptide" evidence="2">
    <location>
        <begin position="1"/>
        <end position="22"/>
    </location>
</feature>
<feature type="coiled-coil region" evidence="1">
    <location>
        <begin position="53"/>
        <end position="80"/>
    </location>
</feature>
<organism evidence="3 4">
    <name type="scientific">Faecalibacter rhinopitheci</name>
    <dbReference type="NCBI Taxonomy" id="2779678"/>
    <lineage>
        <taxon>Bacteria</taxon>
        <taxon>Pseudomonadati</taxon>
        <taxon>Bacteroidota</taxon>
        <taxon>Flavobacteriia</taxon>
        <taxon>Flavobacteriales</taxon>
        <taxon>Weeksellaceae</taxon>
        <taxon>Faecalibacter</taxon>
    </lineage>
</organism>
<comment type="caution">
    <text evidence="3">The sequence shown here is derived from an EMBL/GenBank/DDBJ whole genome shotgun (WGS) entry which is preliminary data.</text>
</comment>
<evidence type="ECO:0000313" key="4">
    <source>
        <dbReference type="Proteomes" id="UP000608754"/>
    </source>
</evidence>
<dbReference type="RefSeq" id="WP_194182235.1">
    <property type="nucleotide sequence ID" value="NZ_JADGIK010000002.1"/>
</dbReference>
<dbReference type="AlphaFoldDB" id="A0A8J7K9V5"/>